<reference evidence="5 6" key="1">
    <citation type="journal article" date="2011" name="Stand. Genomic Sci.">
        <title>Complete genome sequence of Haliscomenobacter hydrossis type strain (O).</title>
        <authorList>
            <consortium name="US DOE Joint Genome Institute (JGI-PGF)"/>
            <person name="Daligault H."/>
            <person name="Lapidus A."/>
            <person name="Zeytun A."/>
            <person name="Nolan M."/>
            <person name="Lucas S."/>
            <person name="Del Rio T.G."/>
            <person name="Tice H."/>
            <person name="Cheng J.F."/>
            <person name="Tapia R."/>
            <person name="Han C."/>
            <person name="Goodwin L."/>
            <person name="Pitluck S."/>
            <person name="Liolios K."/>
            <person name="Pagani I."/>
            <person name="Ivanova N."/>
            <person name="Huntemann M."/>
            <person name="Mavromatis K."/>
            <person name="Mikhailova N."/>
            <person name="Pati A."/>
            <person name="Chen A."/>
            <person name="Palaniappan K."/>
            <person name="Land M."/>
            <person name="Hauser L."/>
            <person name="Brambilla E.M."/>
            <person name="Rohde M."/>
            <person name="Verbarg S."/>
            <person name="Goker M."/>
            <person name="Bristow J."/>
            <person name="Eisen J.A."/>
            <person name="Markowitz V."/>
            <person name="Hugenholtz P."/>
            <person name="Kyrpides N.C."/>
            <person name="Klenk H.P."/>
            <person name="Woyke T."/>
        </authorList>
    </citation>
    <scope>NUCLEOTIDE SEQUENCE [LARGE SCALE GENOMIC DNA]</scope>
    <source>
        <strain evidence="6">ATCC 27775 / DSM 1100 / LMG 10767 / O</strain>
    </source>
</reference>
<keyword evidence="6" id="KW-1185">Reference proteome</keyword>
<dbReference type="InterPro" id="IPR050330">
    <property type="entry name" value="Bact_OuterMem_StrucFunc"/>
</dbReference>
<dbReference type="STRING" id="760192.Halhy_5647"/>
<dbReference type="GO" id="GO:0009279">
    <property type="term" value="C:cell outer membrane"/>
    <property type="evidence" value="ECO:0007669"/>
    <property type="project" value="UniProtKB-SubCell"/>
</dbReference>
<protein>
    <submittedName>
        <fullName evidence="5">OmpA/MotB domain protein</fullName>
    </submittedName>
</protein>
<evidence type="ECO:0000313" key="6">
    <source>
        <dbReference type="Proteomes" id="UP000008461"/>
    </source>
</evidence>
<dbReference type="AlphaFoldDB" id="F4KUR7"/>
<dbReference type="KEGG" id="hhy:Halhy_5647"/>
<dbReference type="Pfam" id="PF00691">
    <property type="entry name" value="OmpA"/>
    <property type="match status" value="1"/>
</dbReference>
<feature type="domain" description="OmpA-like" evidence="4">
    <location>
        <begin position="562"/>
        <end position="684"/>
    </location>
</feature>
<evidence type="ECO:0000313" key="5">
    <source>
        <dbReference type="EMBL" id="AEE53470.1"/>
    </source>
</evidence>
<sequence length="684" mass="76298">MHVTTMDKKGPRMTWVRFSMSTKSLLLSLLLWMGIPLFLLAQETTYSQSSFRFGVAAGANFNFYRGSTQMLNPTFTAPVAFNYADGADFFIAPLIEYVHPTSNLGVSLQVGYDGRQSAFNQEITPCNCPADLTTKLRYITVEPTLRVAPFGSGFYLFGGPRMAFNIEKSFTYSLGINPDLPDQLPTPDVKGDLSNVTPTLVSMQIGAGFDIPLSTAAYPMQAIFSPFVSFQPYFGQKPRSVETWNITTLRVGAALKFGHGRKNSTSTTITEPLPLTENVAVVDPQVQFYVTSPKNIPVERRVRETFPLRNYVFFDLGSTEIPDRYALITRDQVKDFKEDQLEVFTPKKLLGRSARGMTVYYNVLNILGDRMGKNPGTAINLVGSSEKGPEDGRVMAESVQRYLVNVFGINNSRINVEGRTKPNIPSEQPGGTLELDLLRAGDRRVSIESSSPALLMEFQTGPEVFLKPVEYTAVQEAPYDSYVNFYVMGANEAFSSWSMDIKDDKGIVQAFGPYQRESVSLPGKSILGTRPGGRYTVTMIGKTKTGKIVKKEAAVDMVLWTPPTNEEGMRFSVIYEFNESKAISIYEKYLTDVVIPKIPQGGTVIVHGHTDIIGDETYNQKLSMERANDVKRIMENGLSRLGRNDVKFQVYGSGEDESMSPFDNNYPEERFYNRTVIIDIVPRN</sequence>
<evidence type="ECO:0000256" key="3">
    <source>
        <dbReference type="PROSITE-ProRule" id="PRU00473"/>
    </source>
</evidence>
<dbReference type="Gene3D" id="3.30.1330.60">
    <property type="entry name" value="OmpA-like domain"/>
    <property type="match status" value="1"/>
</dbReference>
<dbReference type="EMBL" id="CP002691">
    <property type="protein sequence ID" value="AEE53470.1"/>
    <property type="molecule type" value="Genomic_DNA"/>
</dbReference>
<comment type="subcellular location">
    <subcellularLocation>
        <location evidence="1">Cell outer membrane</location>
    </subcellularLocation>
</comment>
<dbReference type="HOGENOM" id="CLU_402134_0_0_10"/>
<evidence type="ECO:0000256" key="2">
    <source>
        <dbReference type="ARBA" id="ARBA00023136"/>
    </source>
</evidence>
<evidence type="ECO:0000259" key="4">
    <source>
        <dbReference type="PROSITE" id="PS51123"/>
    </source>
</evidence>
<dbReference type="InterPro" id="IPR006665">
    <property type="entry name" value="OmpA-like"/>
</dbReference>
<name>F4KUR7_HALH1</name>
<dbReference type="PANTHER" id="PTHR30329">
    <property type="entry name" value="STATOR ELEMENT OF FLAGELLAR MOTOR COMPLEX"/>
    <property type="match status" value="1"/>
</dbReference>
<dbReference type="eggNOG" id="COG2885">
    <property type="taxonomic scope" value="Bacteria"/>
</dbReference>
<organism evidence="5 6">
    <name type="scientific">Haliscomenobacter hydrossis (strain ATCC 27775 / DSM 1100 / LMG 10767 / O)</name>
    <dbReference type="NCBI Taxonomy" id="760192"/>
    <lineage>
        <taxon>Bacteria</taxon>
        <taxon>Pseudomonadati</taxon>
        <taxon>Bacteroidota</taxon>
        <taxon>Saprospiria</taxon>
        <taxon>Saprospirales</taxon>
        <taxon>Haliscomenobacteraceae</taxon>
        <taxon>Haliscomenobacter</taxon>
    </lineage>
</organism>
<dbReference type="Proteomes" id="UP000008461">
    <property type="component" value="Chromosome"/>
</dbReference>
<gene>
    <name evidence="5" type="ordered locus">Halhy_5647</name>
</gene>
<accession>F4KUR7</accession>
<proteinExistence type="predicted"/>
<dbReference type="OrthoDB" id="9805566at2"/>
<dbReference type="InterPro" id="IPR006664">
    <property type="entry name" value="OMP_bac"/>
</dbReference>
<dbReference type="InterPro" id="IPR036737">
    <property type="entry name" value="OmpA-like_sf"/>
</dbReference>
<dbReference type="PRINTS" id="PR01021">
    <property type="entry name" value="OMPADOMAIN"/>
</dbReference>
<keyword evidence="2 3" id="KW-0472">Membrane</keyword>
<dbReference type="PANTHER" id="PTHR30329:SF20">
    <property type="entry name" value="EXPORTED PROTEIN"/>
    <property type="match status" value="1"/>
</dbReference>
<evidence type="ECO:0000256" key="1">
    <source>
        <dbReference type="ARBA" id="ARBA00004442"/>
    </source>
</evidence>
<dbReference type="SUPFAM" id="SSF103088">
    <property type="entry name" value="OmpA-like"/>
    <property type="match status" value="1"/>
</dbReference>
<reference key="2">
    <citation type="submission" date="2011-04" db="EMBL/GenBank/DDBJ databases">
        <title>Complete sequence of chromosome of Haliscomenobacter hydrossis DSM 1100.</title>
        <authorList>
            <consortium name="US DOE Joint Genome Institute (JGI-PGF)"/>
            <person name="Lucas S."/>
            <person name="Han J."/>
            <person name="Lapidus A."/>
            <person name="Bruce D."/>
            <person name="Goodwin L."/>
            <person name="Pitluck S."/>
            <person name="Peters L."/>
            <person name="Kyrpides N."/>
            <person name="Mavromatis K."/>
            <person name="Ivanova N."/>
            <person name="Ovchinnikova G."/>
            <person name="Pagani I."/>
            <person name="Daligault H."/>
            <person name="Detter J.C."/>
            <person name="Han C."/>
            <person name="Land M."/>
            <person name="Hauser L."/>
            <person name="Markowitz V."/>
            <person name="Cheng J.-F."/>
            <person name="Hugenholtz P."/>
            <person name="Woyke T."/>
            <person name="Wu D."/>
            <person name="Verbarg S."/>
            <person name="Frueling A."/>
            <person name="Brambilla E."/>
            <person name="Klenk H.-P."/>
            <person name="Eisen J.A."/>
        </authorList>
    </citation>
    <scope>NUCLEOTIDE SEQUENCE</scope>
    <source>
        <strain>DSM 1100</strain>
    </source>
</reference>
<dbReference type="PROSITE" id="PS51123">
    <property type="entry name" value="OMPA_2"/>
    <property type="match status" value="1"/>
</dbReference>